<dbReference type="Proteomes" id="UP000887159">
    <property type="component" value="Unassembled WGS sequence"/>
</dbReference>
<proteinExistence type="predicted"/>
<comment type="caution">
    <text evidence="1">The sequence shown here is derived from an EMBL/GenBank/DDBJ whole genome shotgun (WGS) entry which is preliminary data.</text>
</comment>
<protein>
    <submittedName>
        <fullName evidence="1">Uncharacterized protein</fullName>
    </submittedName>
</protein>
<evidence type="ECO:0000313" key="2">
    <source>
        <dbReference type="Proteomes" id="UP000887159"/>
    </source>
</evidence>
<organism evidence="1 2">
    <name type="scientific">Trichonephila clavipes</name>
    <name type="common">Golden silk orbweaver</name>
    <name type="synonym">Nephila clavipes</name>
    <dbReference type="NCBI Taxonomy" id="2585209"/>
    <lineage>
        <taxon>Eukaryota</taxon>
        <taxon>Metazoa</taxon>
        <taxon>Ecdysozoa</taxon>
        <taxon>Arthropoda</taxon>
        <taxon>Chelicerata</taxon>
        <taxon>Arachnida</taxon>
        <taxon>Araneae</taxon>
        <taxon>Araneomorphae</taxon>
        <taxon>Entelegynae</taxon>
        <taxon>Araneoidea</taxon>
        <taxon>Nephilidae</taxon>
        <taxon>Trichonephila</taxon>
    </lineage>
</organism>
<accession>A0A8X6R5R2</accession>
<name>A0A8X6R5R2_TRICX</name>
<gene>
    <name evidence="1" type="ORF">TNCV_2576201</name>
</gene>
<dbReference type="AlphaFoldDB" id="A0A8X6R5R2"/>
<sequence>MLWSLMLPDVMNFGDSARKGQKCVATQVVDDVETQVKEERSQTIDSTSVRSIAASVDQPHSTVYKLLRKVLRYHPSKLSIVQQLLPDNLNSQQTFALRFLALAELQEECP</sequence>
<evidence type="ECO:0000313" key="1">
    <source>
        <dbReference type="EMBL" id="GFX88913.1"/>
    </source>
</evidence>
<keyword evidence="2" id="KW-1185">Reference proteome</keyword>
<dbReference type="EMBL" id="BMAU01021062">
    <property type="protein sequence ID" value="GFX88913.1"/>
    <property type="molecule type" value="Genomic_DNA"/>
</dbReference>
<reference evidence="1" key="1">
    <citation type="submission" date="2020-08" db="EMBL/GenBank/DDBJ databases">
        <title>Multicomponent nature underlies the extraordinary mechanical properties of spider dragline silk.</title>
        <authorList>
            <person name="Kono N."/>
            <person name="Nakamura H."/>
            <person name="Mori M."/>
            <person name="Yoshida Y."/>
            <person name="Ohtoshi R."/>
            <person name="Malay A.D."/>
            <person name="Moran D.A.P."/>
            <person name="Tomita M."/>
            <person name="Numata K."/>
            <person name="Arakawa K."/>
        </authorList>
    </citation>
    <scope>NUCLEOTIDE SEQUENCE</scope>
</reference>